<comment type="caution">
    <text evidence="4">The sequence shown here is derived from an EMBL/GenBank/DDBJ whole genome shotgun (WGS) entry which is preliminary data.</text>
</comment>
<organism evidence="4 5">
    <name type="scientific">Flagellimonas allohymeniacidonis</name>
    <dbReference type="NCBI Taxonomy" id="2517819"/>
    <lineage>
        <taxon>Bacteria</taxon>
        <taxon>Pseudomonadati</taxon>
        <taxon>Bacteroidota</taxon>
        <taxon>Flavobacteriia</taxon>
        <taxon>Flavobacteriales</taxon>
        <taxon>Flavobacteriaceae</taxon>
        <taxon>Flagellimonas</taxon>
    </lineage>
</organism>
<keyword evidence="1" id="KW-0732">Signal</keyword>
<dbReference type="Proteomes" id="UP000291981">
    <property type="component" value="Unassembled WGS sequence"/>
</dbReference>
<evidence type="ECO:0000256" key="1">
    <source>
        <dbReference type="ARBA" id="ARBA00022729"/>
    </source>
</evidence>
<dbReference type="Gene3D" id="1.50.10.100">
    <property type="entry name" value="Chondroitin AC/alginate lyase"/>
    <property type="match status" value="1"/>
</dbReference>
<gene>
    <name evidence="4" type="ORF">EW142_12785</name>
</gene>
<dbReference type="EMBL" id="SGIU01000002">
    <property type="protein sequence ID" value="TAI47538.1"/>
    <property type="molecule type" value="Genomic_DNA"/>
</dbReference>
<dbReference type="OrthoDB" id="7210452at2"/>
<evidence type="ECO:0000259" key="3">
    <source>
        <dbReference type="Pfam" id="PF05426"/>
    </source>
</evidence>
<evidence type="ECO:0000313" key="4">
    <source>
        <dbReference type="EMBL" id="TAI47538.1"/>
    </source>
</evidence>
<proteinExistence type="predicted"/>
<dbReference type="InterPro" id="IPR008397">
    <property type="entry name" value="Alginate_lyase_dom"/>
</dbReference>
<dbReference type="Pfam" id="PF05426">
    <property type="entry name" value="Alginate_lyase"/>
    <property type="match status" value="1"/>
</dbReference>
<keyword evidence="2 4" id="KW-0456">Lyase</keyword>
<dbReference type="AlphaFoldDB" id="A0A4Q8QEE3"/>
<accession>A0A4Q8QEE3</accession>
<feature type="domain" description="Alginate lyase" evidence="3">
    <location>
        <begin position="99"/>
        <end position="379"/>
    </location>
</feature>
<keyword evidence="5" id="KW-1185">Reference proteome</keyword>
<dbReference type="InterPro" id="IPR008929">
    <property type="entry name" value="Chondroitin_lyas"/>
</dbReference>
<name>A0A4Q8QEE3_9FLAO</name>
<dbReference type="GO" id="GO:0042597">
    <property type="term" value="C:periplasmic space"/>
    <property type="evidence" value="ECO:0007669"/>
    <property type="project" value="InterPro"/>
</dbReference>
<evidence type="ECO:0000313" key="5">
    <source>
        <dbReference type="Proteomes" id="UP000291981"/>
    </source>
</evidence>
<protein>
    <submittedName>
        <fullName evidence="4">Alginate lyase</fullName>
    </submittedName>
</protein>
<dbReference type="SUPFAM" id="SSF48230">
    <property type="entry name" value="Chondroitin AC/alginate lyase"/>
    <property type="match status" value="1"/>
</dbReference>
<sequence>MSLSNTINYLIQNLVSNTRLFKVILALTAFLFFNSSGCPEKNDVELSREISTPIRQYLNLLDLNKLNNLKKEVRTGNHKALYAKFLRSANKLLAEGPFSVTQKTQIPPSGDKHDYISIGPYWWPDPEKSNGLPWINKDGQINPITQGGNTDNVRKSTFFQNVYVLSLAYFFSEKKKYAKKAEELLRVWFVDSETKMNPNLNFAQGVPGRIPGRSSGIIEFSGIRLVITSIEILDSQSAINKEIIDELKIWFADYLHWLQTSEGGIEAKKAQNNHGTWYDVQEITLLLYLERFEEARLSLEMVKTNRIATQIGPDGAQPKELIRTKALHYSTFNLHAFTLLAHLAEKNDMDLWNYQAENGASVQKAYAFLIPYVTEQKEWDYQQITNIKAAKRKLLLLFGEASSAFKNTEFCEIALSRNSQKDRFLDLVTSKCSVL</sequence>
<dbReference type="GO" id="GO:0016829">
    <property type="term" value="F:lyase activity"/>
    <property type="evidence" value="ECO:0007669"/>
    <property type="project" value="UniProtKB-KW"/>
</dbReference>
<reference evidence="4 5" key="1">
    <citation type="submission" date="2019-02" db="EMBL/GenBank/DDBJ databases">
        <title>Draft genome sequence of Muricauda sp. 176CP4-71.</title>
        <authorList>
            <person name="Park J.-S."/>
        </authorList>
    </citation>
    <scope>NUCLEOTIDE SEQUENCE [LARGE SCALE GENOMIC DNA]</scope>
    <source>
        <strain evidence="4 5">176CP4-71</strain>
    </source>
</reference>
<evidence type="ECO:0000256" key="2">
    <source>
        <dbReference type="ARBA" id="ARBA00023239"/>
    </source>
</evidence>